<comment type="caution">
    <text evidence="4">The sequence shown here is derived from an EMBL/GenBank/DDBJ whole genome shotgun (WGS) entry which is preliminary data.</text>
</comment>
<accession>A0A4C1UPN1</accession>
<dbReference type="GO" id="GO:0008146">
    <property type="term" value="F:sulfotransferase activity"/>
    <property type="evidence" value="ECO:0007669"/>
    <property type="project" value="InterPro"/>
</dbReference>
<dbReference type="Proteomes" id="UP000299102">
    <property type="component" value="Unassembled WGS sequence"/>
</dbReference>
<sequence>MSTYKGIGEEMIVDYRTLVDAPSPRFFKTHLPMSLLPPQLLDTSRVVYIARDPRDVAVSCYHHNKLFKMIGFVGDFKDYWTIFRKNLVDWTPFFAHVKEAWAQRNHPNMLFLFYEELSKDLPSNVRRVANFFGKKYSDEQIQQLCEHLSIDKMKNNKSVHPEWMRHSPAVAEGAEGFIRKGDYDLYAVCKVGGWRQYFDEEMAADAEAWIQDNLKNTDLRFPSV</sequence>
<evidence type="ECO:0000259" key="3">
    <source>
        <dbReference type="Pfam" id="PF00685"/>
    </source>
</evidence>
<dbReference type="Gene3D" id="3.40.50.300">
    <property type="entry name" value="P-loop containing nucleotide triphosphate hydrolases"/>
    <property type="match status" value="1"/>
</dbReference>
<dbReference type="InterPro" id="IPR027417">
    <property type="entry name" value="P-loop_NTPase"/>
</dbReference>
<dbReference type="SUPFAM" id="SSF52540">
    <property type="entry name" value="P-loop containing nucleoside triphosphate hydrolases"/>
    <property type="match status" value="1"/>
</dbReference>
<comment type="similarity">
    <text evidence="1">Belongs to the sulfotransferase 1 family.</text>
</comment>
<evidence type="ECO:0000313" key="4">
    <source>
        <dbReference type="EMBL" id="GBP28017.1"/>
    </source>
</evidence>
<feature type="domain" description="Sulfotransferase" evidence="3">
    <location>
        <begin position="13"/>
        <end position="217"/>
    </location>
</feature>
<keyword evidence="5" id="KW-1185">Reference proteome</keyword>
<dbReference type="InterPro" id="IPR000863">
    <property type="entry name" value="Sulfotransferase_dom"/>
</dbReference>
<gene>
    <name evidence="4" type="primary">SULT1C4</name>
    <name evidence="4" type="ORF">EVAR_83648_1</name>
</gene>
<dbReference type="PANTHER" id="PTHR11783">
    <property type="entry name" value="SULFOTRANSFERASE SULT"/>
    <property type="match status" value="1"/>
</dbReference>
<keyword evidence="2 4" id="KW-0808">Transferase</keyword>
<dbReference type="Pfam" id="PF00685">
    <property type="entry name" value="Sulfotransfer_1"/>
    <property type="match status" value="1"/>
</dbReference>
<protein>
    <submittedName>
        <fullName evidence="4">Sulfotransferase 1C4</fullName>
    </submittedName>
</protein>
<dbReference type="OrthoDB" id="205623at2759"/>
<dbReference type="STRING" id="151549.A0A4C1UPN1"/>
<organism evidence="4 5">
    <name type="scientific">Eumeta variegata</name>
    <name type="common">Bagworm moth</name>
    <name type="synonym">Eumeta japonica</name>
    <dbReference type="NCBI Taxonomy" id="151549"/>
    <lineage>
        <taxon>Eukaryota</taxon>
        <taxon>Metazoa</taxon>
        <taxon>Ecdysozoa</taxon>
        <taxon>Arthropoda</taxon>
        <taxon>Hexapoda</taxon>
        <taxon>Insecta</taxon>
        <taxon>Pterygota</taxon>
        <taxon>Neoptera</taxon>
        <taxon>Endopterygota</taxon>
        <taxon>Lepidoptera</taxon>
        <taxon>Glossata</taxon>
        <taxon>Ditrysia</taxon>
        <taxon>Tineoidea</taxon>
        <taxon>Psychidae</taxon>
        <taxon>Oiketicinae</taxon>
        <taxon>Eumeta</taxon>
    </lineage>
</organism>
<dbReference type="EMBL" id="BGZK01000201">
    <property type="protein sequence ID" value="GBP28017.1"/>
    <property type="molecule type" value="Genomic_DNA"/>
</dbReference>
<evidence type="ECO:0000256" key="1">
    <source>
        <dbReference type="ARBA" id="ARBA00005771"/>
    </source>
</evidence>
<dbReference type="AlphaFoldDB" id="A0A4C1UPN1"/>
<name>A0A4C1UPN1_EUMVA</name>
<reference evidence="4 5" key="1">
    <citation type="journal article" date="2019" name="Commun. Biol.">
        <title>The bagworm genome reveals a unique fibroin gene that provides high tensile strength.</title>
        <authorList>
            <person name="Kono N."/>
            <person name="Nakamura H."/>
            <person name="Ohtoshi R."/>
            <person name="Tomita M."/>
            <person name="Numata K."/>
            <person name="Arakawa K."/>
        </authorList>
    </citation>
    <scope>NUCLEOTIDE SEQUENCE [LARGE SCALE GENOMIC DNA]</scope>
</reference>
<evidence type="ECO:0000313" key="5">
    <source>
        <dbReference type="Proteomes" id="UP000299102"/>
    </source>
</evidence>
<proteinExistence type="inferred from homology"/>
<evidence type="ECO:0000256" key="2">
    <source>
        <dbReference type="ARBA" id="ARBA00022679"/>
    </source>
</evidence>